<comment type="caution">
    <text evidence="2">The sequence shown here is derived from an EMBL/GenBank/DDBJ whole genome shotgun (WGS) entry which is preliminary data.</text>
</comment>
<sequence>MVPVDQLYHIFHSTNQCPTAAEAVISVAEALQNVRLQSARNTAPLETSTKTLGERAEGGQMTPPQKPGPIHYPSARRRRRKKVLLGSCFCYQLLAIWTTTPLSINAYFAQRSQSRRGPEPDGVAVAWAGRRRLIDNQRVACASSSSVISSYGRENVTSSSSPFIRCVRSLYSTLFLPRPSLICRVSRTLYRPFVLILIPFVFSVRPK</sequence>
<name>A0A4Y7TP61_COPMI</name>
<gene>
    <name evidence="2" type="ORF">FA13DRAFT_1727539</name>
</gene>
<dbReference type="Proteomes" id="UP000298030">
    <property type="component" value="Unassembled WGS sequence"/>
</dbReference>
<keyword evidence="3" id="KW-1185">Reference proteome</keyword>
<proteinExistence type="predicted"/>
<evidence type="ECO:0000313" key="3">
    <source>
        <dbReference type="Proteomes" id="UP000298030"/>
    </source>
</evidence>
<dbReference type="EMBL" id="QPFP01000006">
    <property type="protein sequence ID" value="TEB35980.1"/>
    <property type="molecule type" value="Genomic_DNA"/>
</dbReference>
<evidence type="ECO:0000256" key="1">
    <source>
        <dbReference type="SAM" id="MobiDB-lite"/>
    </source>
</evidence>
<accession>A0A4Y7TP61</accession>
<feature type="region of interest" description="Disordered" evidence="1">
    <location>
        <begin position="41"/>
        <end position="71"/>
    </location>
</feature>
<evidence type="ECO:0000313" key="2">
    <source>
        <dbReference type="EMBL" id="TEB35980.1"/>
    </source>
</evidence>
<dbReference type="AlphaFoldDB" id="A0A4Y7TP61"/>
<organism evidence="2 3">
    <name type="scientific">Coprinellus micaceus</name>
    <name type="common">Glistening ink-cap mushroom</name>
    <name type="synonym">Coprinus micaceus</name>
    <dbReference type="NCBI Taxonomy" id="71717"/>
    <lineage>
        <taxon>Eukaryota</taxon>
        <taxon>Fungi</taxon>
        <taxon>Dikarya</taxon>
        <taxon>Basidiomycota</taxon>
        <taxon>Agaricomycotina</taxon>
        <taxon>Agaricomycetes</taxon>
        <taxon>Agaricomycetidae</taxon>
        <taxon>Agaricales</taxon>
        <taxon>Agaricineae</taxon>
        <taxon>Psathyrellaceae</taxon>
        <taxon>Coprinellus</taxon>
    </lineage>
</organism>
<feature type="compositionally biased region" description="Polar residues" evidence="1">
    <location>
        <begin position="41"/>
        <end position="51"/>
    </location>
</feature>
<reference evidence="2 3" key="1">
    <citation type="journal article" date="2019" name="Nat. Ecol. Evol.">
        <title>Megaphylogeny resolves global patterns of mushroom evolution.</title>
        <authorList>
            <person name="Varga T."/>
            <person name="Krizsan K."/>
            <person name="Foldi C."/>
            <person name="Dima B."/>
            <person name="Sanchez-Garcia M."/>
            <person name="Sanchez-Ramirez S."/>
            <person name="Szollosi G.J."/>
            <person name="Szarkandi J.G."/>
            <person name="Papp V."/>
            <person name="Albert L."/>
            <person name="Andreopoulos W."/>
            <person name="Angelini C."/>
            <person name="Antonin V."/>
            <person name="Barry K.W."/>
            <person name="Bougher N.L."/>
            <person name="Buchanan P."/>
            <person name="Buyck B."/>
            <person name="Bense V."/>
            <person name="Catcheside P."/>
            <person name="Chovatia M."/>
            <person name="Cooper J."/>
            <person name="Damon W."/>
            <person name="Desjardin D."/>
            <person name="Finy P."/>
            <person name="Geml J."/>
            <person name="Haridas S."/>
            <person name="Hughes K."/>
            <person name="Justo A."/>
            <person name="Karasinski D."/>
            <person name="Kautmanova I."/>
            <person name="Kiss B."/>
            <person name="Kocsube S."/>
            <person name="Kotiranta H."/>
            <person name="LaButti K.M."/>
            <person name="Lechner B.E."/>
            <person name="Liimatainen K."/>
            <person name="Lipzen A."/>
            <person name="Lukacs Z."/>
            <person name="Mihaltcheva S."/>
            <person name="Morgado L.N."/>
            <person name="Niskanen T."/>
            <person name="Noordeloos M.E."/>
            <person name="Ohm R.A."/>
            <person name="Ortiz-Santana B."/>
            <person name="Ovrebo C."/>
            <person name="Racz N."/>
            <person name="Riley R."/>
            <person name="Savchenko A."/>
            <person name="Shiryaev A."/>
            <person name="Soop K."/>
            <person name="Spirin V."/>
            <person name="Szebenyi C."/>
            <person name="Tomsovsky M."/>
            <person name="Tulloss R.E."/>
            <person name="Uehling J."/>
            <person name="Grigoriev I.V."/>
            <person name="Vagvolgyi C."/>
            <person name="Papp T."/>
            <person name="Martin F.M."/>
            <person name="Miettinen O."/>
            <person name="Hibbett D.S."/>
            <person name="Nagy L.G."/>
        </authorList>
    </citation>
    <scope>NUCLEOTIDE SEQUENCE [LARGE SCALE GENOMIC DNA]</scope>
    <source>
        <strain evidence="2 3">FP101781</strain>
    </source>
</reference>
<protein>
    <submittedName>
        <fullName evidence="2">Uncharacterized protein</fullName>
    </submittedName>
</protein>